<name>A0A0G1W365_9BACT</name>
<reference evidence="2 3" key="1">
    <citation type="journal article" date="2015" name="Nature">
        <title>rRNA introns, odd ribosomes, and small enigmatic genomes across a large radiation of phyla.</title>
        <authorList>
            <person name="Brown C.T."/>
            <person name="Hug L.A."/>
            <person name="Thomas B.C."/>
            <person name="Sharon I."/>
            <person name="Castelle C.J."/>
            <person name="Singh A."/>
            <person name="Wilkins M.J."/>
            <person name="Williams K.H."/>
            <person name="Banfield J.F."/>
        </authorList>
    </citation>
    <scope>NUCLEOTIDE SEQUENCE [LARGE SCALE GENOMIC DNA]</scope>
</reference>
<proteinExistence type="predicted"/>
<organism evidence="2 3">
    <name type="scientific">Candidatus Giovannonibacteria bacterium GW2011_GWB1_47_6b</name>
    <dbReference type="NCBI Taxonomy" id="1618655"/>
    <lineage>
        <taxon>Bacteria</taxon>
        <taxon>Candidatus Giovannoniibacteriota</taxon>
    </lineage>
</organism>
<dbReference type="AlphaFoldDB" id="A0A0G1W365"/>
<evidence type="ECO:0000256" key="1">
    <source>
        <dbReference type="SAM" id="MobiDB-lite"/>
    </source>
</evidence>
<sequence length="133" mass="15311">MLEKIPEKKVAGAPKPEEVEALTERVRRRKSGPISFPQEAQPTEEILELEKPAEPELPEVEFEEIKEEKPTKRRYAEGDPVIFDKATKDKEFLNYLITKAEVKSSELNLDKPTPQNMEKVVKLYEEFKAGQAK</sequence>
<accession>A0A0G1W365</accession>
<evidence type="ECO:0000313" key="2">
    <source>
        <dbReference type="EMBL" id="KKU76750.1"/>
    </source>
</evidence>
<evidence type="ECO:0000313" key="3">
    <source>
        <dbReference type="Proteomes" id="UP000034682"/>
    </source>
</evidence>
<comment type="caution">
    <text evidence="2">The sequence shown here is derived from an EMBL/GenBank/DDBJ whole genome shotgun (WGS) entry which is preliminary data.</text>
</comment>
<gene>
    <name evidence="2" type="ORF">UY02_C0013G0006</name>
</gene>
<dbReference type="EMBL" id="LCOK01000013">
    <property type="protein sequence ID" value="KKU76750.1"/>
    <property type="molecule type" value="Genomic_DNA"/>
</dbReference>
<feature type="compositionally biased region" description="Basic and acidic residues" evidence="1">
    <location>
        <begin position="1"/>
        <end position="25"/>
    </location>
</feature>
<dbReference type="Proteomes" id="UP000034682">
    <property type="component" value="Unassembled WGS sequence"/>
</dbReference>
<protein>
    <submittedName>
        <fullName evidence="2">Uncharacterized protein</fullName>
    </submittedName>
</protein>
<feature type="region of interest" description="Disordered" evidence="1">
    <location>
        <begin position="1"/>
        <end position="42"/>
    </location>
</feature>